<evidence type="ECO:0000256" key="3">
    <source>
        <dbReference type="ARBA" id="ARBA00022714"/>
    </source>
</evidence>
<dbReference type="InterPro" id="IPR012675">
    <property type="entry name" value="Beta-grasp_dom_sf"/>
</dbReference>
<dbReference type="PANTHER" id="PTHR47354:SF1">
    <property type="entry name" value="CARNITINE MONOOXYGENASE REDUCTASE SUBUNIT"/>
    <property type="match status" value="1"/>
</dbReference>
<evidence type="ECO:0000256" key="7">
    <source>
        <dbReference type="ARBA" id="ARBA00023014"/>
    </source>
</evidence>
<evidence type="ECO:0000256" key="2">
    <source>
        <dbReference type="ARBA" id="ARBA00022630"/>
    </source>
</evidence>
<dbReference type="InterPro" id="IPR001041">
    <property type="entry name" value="2Fe-2S_ferredoxin-type"/>
</dbReference>
<dbReference type="Gene3D" id="3.40.50.80">
    <property type="entry name" value="Nucleotide-binding domain of ferredoxin-NADP reductase (FNR) module"/>
    <property type="match status" value="1"/>
</dbReference>
<dbReference type="PROSITE" id="PS00197">
    <property type="entry name" value="2FE2S_FER_1"/>
    <property type="match status" value="1"/>
</dbReference>
<keyword evidence="6" id="KW-0408">Iron</keyword>
<keyword evidence="4" id="KW-0479">Metal-binding</keyword>
<dbReference type="RefSeq" id="WP_380533409.1">
    <property type="nucleotide sequence ID" value="NZ_JBHFAB010000004.1"/>
</dbReference>
<evidence type="ECO:0000259" key="9">
    <source>
        <dbReference type="PROSITE" id="PS51384"/>
    </source>
</evidence>
<evidence type="ECO:0000259" key="8">
    <source>
        <dbReference type="PROSITE" id="PS51085"/>
    </source>
</evidence>
<dbReference type="InterPro" id="IPR036010">
    <property type="entry name" value="2Fe-2S_ferredoxin-like_sf"/>
</dbReference>
<name>A0ABV6VRA0_9ACTN</name>
<reference evidence="10 11" key="1">
    <citation type="submission" date="2024-09" db="EMBL/GenBank/DDBJ databases">
        <authorList>
            <person name="Lee S.D."/>
        </authorList>
    </citation>
    <scope>NUCLEOTIDE SEQUENCE [LARGE SCALE GENOMIC DNA]</scope>
    <source>
        <strain evidence="10 11">N8-3</strain>
    </source>
</reference>
<keyword evidence="2" id="KW-0285">Flavoprotein</keyword>
<dbReference type="Gene3D" id="3.10.20.30">
    <property type="match status" value="1"/>
</dbReference>
<dbReference type="PRINTS" id="PR00409">
    <property type="entry name" value="PHDIOXRDTASE"/>
</dbReference>
<dbReference type="Proteomes" id="UP001592531">
    <property type="component" value="Unassembled WGS sequence"/>
</dbReference>
<comment type="caution">
    <text evidence="10">The sequence shown here is derived from an EMBL/GenBank/DDBJ whole genome shotgun (WGS) entry which is preliminary data.</text>
</comment>
<dbReference type="CDD" id="cd06185">
    <property type="entry name" value="PDR_like"/>
    <property type="match status" value="1"/>
</dbReference>
<evidence type="ECO:0000313" key="10">
    <source>
        <dbReference type="EMBL" id="MFC1416281.1"/>
    </source>
</evidence>
<feature type="domain" description="2Fe-2S ferredoxin-type" evidence="8">
    <location>
        <begin position="273"/>
        <end position="362"/>
    </location>
</feature>
<dbReference type="InterPro" id="IPR001433">
    <property type="entry name" value="OxRdtase_FAD/NAD-bd"/>
</dbReference>
<dbReference type="EMBL" id="JBHFAB010000004">
    <property type="protein sequence ID" value="MFC1416281.1"/>
    <property type="molecule type" value="Genomic_DNA"/>
</dbReference>
<dbReference type="CDD" id="cd00207">
    <property type="entry name" value="fer2"/>
    <property type="match status" value="1"/>
</dbReference>
<accession>A0ABV6VRA0</accession>
<dbReference type="SUPFAM" id="SSF54292">
    <property type="entry name" value="2Fe-2S ferredoxin-like"/>
    <property type="match status" value="1"/>
</dbReference>
<dbReference type="InterPro" id="IPR006058">
    <property type="entry name" value="2Fe2S_fd_BS"/>
</dbReference>
<dbReference type="SUPFAM" id="SSF52343">
    <property type="entry name" value="Ferredoxin reductase-like, C-terminal NADP-linked domain"/>
    <property type="match status" value="1"/>
</dbReference>
<dbReference type="InterPro" id="IPR039261">
    <property type="entry name" value="FNR_nucleotide-bd"/>
</dbReference>
<proteinExistence type="predicted"/>
<evidence type="ECO:0000256" key="4">
    <source>
        <dbReference type="ARBA" id="ARBA00022723"/>
    </source>
</evidence>
<evidence type="ECO:0000256" key="1">
    <source>
        <dbReference type="ARBA" id="ARBA00001974"/>
    </source>
</evidence>
<keyword evidence="5" id="KW-0560">Oxidoreductase</keyword>
<dbReference type="SUPFAM" id="SSF63380">
    <property type="entry name" value="Riboflavin synthase domain-like"/>
    <property type="match status" value="1"/>
</dbReference>
<organism evidence="10 11">
    <name type="scientific">Streptacidiphilus cavernicola</name>
    <dbReference type="NCBI Taxonomy" id="3342716"/>
    <lineage>
        <taxon>Bacteria</taxon>
        <taxon>Bacillati</taxon>
        <taxon>Actinomycetota</taxon>
        <taxon>Actinomycetes</taxon>
        <taxon>Kitasatosporales</taxon>
        <taxon>Streptomycetaceae</taxon>
        <taxon>Streptacidiphilus</taxon>
    </lineage>
</organism>
<dbReference type="InterPro" id="IPR017927">
    <property type="entry name" value="FAD-bd_FR_type"/>
</dbReference>
<dbReference type="InterPro" id="IPR050415">
    <property type="entry name" value="MRET"/>
</dbReference>
<dbReference type="Pfam" id="PF00175">
    <property type="entry name" value="NAD_binding_1"/>
    <property type="match status" value="1"/>
</dbReference>
<dbReference type="Gene3D" id="2.40.30.10">
    <property type="entry name" value="Translation factors"/>
    <property type="match status" value="1"/>
</dbReference>
<dbReference type="PROSITE" id="PS51384">
    <property type="entry name" value="FAD_FR"/>
    <property type="match status" value="1"/>
</dbReference>
<dbReference type="Pfam" id="PF00111">
    <property type="entry name" value="Fer2"/>
    <property type="match status" value="1"/>
</dbReference>
<protein>
    <submittedName>
        <fullName evidence="10">2Fe-2S iron-sulfur cluster-binding protein</fullName>
    </submittedName>
</protein>
<gene>
    <name evidence="10" type="ORF">ACEZDE_06445</name>
</gene>
<dbReference type="PROSITE" id="PS51085">
    <property type="entry name" value="2FE2S_FER_2"/>
    <property type="match status" value="1"/>
</dbReference>
<evidence type="ECO:0000313" key="11">
    <source>
        <dbReference type="Proteomes" id="UP001592531"/>
    </source>
</evidence>
<keyword evidence="11" id="KW-1185">Reference proteome</keyword>
<dbReference type="PANTHER" id="PTHR47354">
    <property type="entry name" value="NADH OXIDOREDUCTASE HCR"/>
    <property type="match status" value="1"/>
</dbReference>
<comment type="cofactor">
    <cofactor evidence="1">
        <name>FAD</name>
        <dbReference type="ChEBI" id="CHEBI:57692"/>
    </cofactor>
</comment>
<keyword evidence="3" id="KW-0001">2Fe-2S</keyword>
<sequence>MSHDRPPTARREDRYLRFLDALVRFYLPLGTRRDRYGRRPPQPVSAELEVVVAARTDEADGVVSLLFQAPDGAALPPWQPGAHLELRLPSGLRRHYSLCGDPADPRSYRIAVRRLADGGGGSVEVHDALAVGARLTVGLPRNAFPFAADRSVLLIAGGIGITPLLPMAREAARRGLDWRLVHTGRSRAGMPFADELAELAAPHPGGRVELRPDDEHDGPPDGAELLRGAAPGTAVYVCGPAPMLDAVRRAFDASPATALHFERFTAAPVVGGRPFTLRLPGGGALLEVPADRSALDVLREHDPGTPYSCTQGFCGVCRRRVVSGTVEHRDRRLSDQERAEGQMLVCVSRAPEGECLELDGYLP</sequence>
<evidence type="ECO:0000256" key="5">
    <source>
        <dbReference type="ARBA" id="ARBA00023002"/>
    </source>
</evidence>
<keyword evidence="7" id="KW-0411">Iron-sulfur</keyword>
<feature type="domain" description="FAD-binding FR-type" evidence="9">
    <location>
        <begin position="45"/>
        <end position="147"/>
    </location>
</feature>
<evidence type="ECO:0000256" key="6">
    <source>
        <dbReference type="ARBA" id="ARBA00023004"/>
    </source>
</evidence>
<dbReference type="InterPro" id="IPR017938">
    <property type="entry name" value="Riboflavin_synthase-like_b-brl"/>
</dbReference>